<dbReference type="EMBL" id="CAMPGE010024158">
    <property type="protein sequence ID" value="CAI2382021.1"/>
    <property type="molecule type" value="Genomic_DNA"/>
</dbReference>
<evidence type="ECO:0000313" key="2">
    <source>
        <dbReference type="EMBL" id="CAI2382021.1"/>
    </source>
</evidence>
<feature type="coiled-coil region" evidence="1">
    <location>
        <begin position="142"/>
        <end position="169"/>
    </location>
</feature>
<protein>
    <submittedName>
        <fullName evidence="2">Uncharacterized protein</fullName>
    </submittedName>
</protein>
<dbReference type="AlphaFoldDB" id="A0AAD1Y0F5"/>
<name>A0AAD1Y0F5_EUPCR</name>
<proteinExistence type="predicted"/>
<evidence type="ECO:0000256" key="1">
    <source>
        <dbReference type="SAM" id="Coils"/>
    </source>
</evidence>
<accession>A0AAD1Y0F5</accession>
<evidence type="ECO:0000313" key="3">
    <source>
        <dbReference type="Proteomes" id="UP001295684"/>
    </source>
</evidence>
<sequence>MEEEANKKVAQNLTPNEKHFYWQELCDKEDYSRDNFDIKDKIEIYNSFKKKSAKRPKGDAFNENAGKLFTCVTNTTAMIKPSRGSGFDSKDYEYLEKYYKSGLKNLRFSNPGGARVLANSGMGETLSTQVPKEKSSKSSHKINKLEARIQHERKMRELAQKEVNRLKAEVHKLI</sequence>
<reference evidence="2" key="1">
    <citation type="submission" date="2023-07" db="EMBL/GenBank/DDBJ databases">
        <authorList>
            <consortium name="AG Swart"/>
            <person name="Singh M."/>
            <person name="Singh A."/>
            <person name="Seah K."/>
            <person name="Emmerich C."/>
        </authorList>
    </citation>
    <scope>NUCLEOTIDE SEQUENCE</scope>
    <source>
        <strain evidence="2">DP1</strain>
    </source>
</reference>
<comment type="caution">
    <text evidence="2">The sequence shown here is derived from an EMBL/GenBank/DDBJ whole genome shotgun (WGS) entry which is preliminary data.</text>
</comment>
<gene>
    <name evidence="2" type="ORF">ECRASSUSDP1_LOCUS23488</name>
</gene>
<keyword evidence="1" id="KW-0175">Coiled coil</keyword>
<keyword evidence="3" id="KW-1185">Reference proteome</keyword>
<organism evidence="2 3">
    <name type="scientific">Euplotes crassus</name>
    <dbReference type="NCBI Taxonomy" id="5936"/>
    <lineage>
        <taxon>Eukaryota</taxon>
        <taxon>Sar</taxon>
        <taxon>Alveolata</taxon>
        <taxon>Ciliophora</taxon>
        <taxon>Intramacronucleata</taxon>
        <taxon>Spirotrichea</taxon>
        <taxon>Hypotrichia</taxon>
        <taxon>Euplotida</taxon>
        <taxon>Euplotidae</taxon>
        <taxon>Moneuplotes</taxon>
    </lineage>
</organism>
<dbReference type="Proteomes" id="UP001295684">
    <property type="component" value="Unassembled WGS sequence"/>
</dbReference>